<reference evidence="1" key="1">
    <citation type="journal article" date="2024" name="J. Gen. Virol.">
        <title>Novel phages of Pseudomonas syringae unveil numerous potential auxiliary metabolic genes.</title>
        <authorList>
            <person name="Feltin C."/>
            <person name="Garneau J.R."/>
            <person name="Morris C.E."/>
            <person name="Berard A."/>
            <person name="Torres-Barcelo C."/>
        </authorList>
    </citation>
    <scope>NUCLEOTIDE SEQUENCE</scope>
</reference>
<protein>
    <submittedName>
        <fullName evidence="1">Uncharacterized protein</fullName>
    </submittedName>
</protein>
<proteinExistence type="predicted"/>
<sequence>MRKKEARILRQKEGPSARMAESMYIGTRRHFWVVMSGFALAVEHSPKKAKATWRAWNAAAWQKKVAQ</sequence>
<name>A0AAU6W0U1_9CAUD</name>
<accession>A0AAU6W0U1</accession>
<dbReference type="EMBL" id="PP179318">
    <property type="protein sequence ID" value="XAI70093.1"/>
    <property type="molecule type" value="Genomic_DNA"/>
</dbReference>
<organism evidence="1">
    <name type="scientific">Pseudomonas phage Nican01</name>
    <dbReference type="NCBI Taxonomy" id="3138540"/>
    <lineage>
        <taxon>Viruses</taxon>
        <taxon>Duplodnaviria</taxon>
        <taxon>Heunggongvirae</taxon>
        <taxon>Uroviricota</taxon>
        <taxon>Caudoviricetes</taxon>
        <taxon>Nickievirus</taxon>
    </lineage>
</organism>
<gene>
    <name evidence="1" type="ORF">Nican01_00080</name>
</gene>
<evidence type="ECO:0000313" key="1">
    <source>
        <dbReference type="EMBL" id="XAI70093.1"/>
    </source>
</evidence>